<gene>
    <name evidence="2" type="ORF">DCP95_04485</name>
</gene>
<dbReference type="OrthoDB" id="4978984at2"/>
<dbReference type="EMBL" id="DMNG01000074">
    <property type="protein sequence ID" value="HAN23813.1"/>
    <property type="molecule type" value="Genomic_DNA"/>
</dbReference>
<dbReference type="Proteomes" id="UP000257479">
    <property type="component" value="Unassembled WGS sequence"/>
</dbReference>
<organism evidence="2 3">
    <name type="scientific">Microbacterium ginsengisoli</name>
    <dbReference type="NCBI Taxonomy" id="400772"/>
    <lineage>
        <taxon>Bacteria</taxon>
        <taxon>Bacillati</taxon>
        <taxon>Actinomycetota</taxon>
        <taxon>Actinomycetes</taxon>
        <taxon>Micrococcales</taxon>
        <taxon>Microbacteriaceae</taxon>
        <taxon>Microbacterium</taxon>
    </lineage>
</organism>
<reference evidence="2 3" key="1">
    <citation type="journal article" date="2018" name="Nat. Biotechnol.">
        <title>A standardized bacterial taxonomy based on genome phylogeny substantially revises the tree of life.</title>
        <authorList>
            <person name="Parks D.H."/>
            <person name="Chuvochina M."/>
            <person name="Waite D.W."/>
            <person name="Rinke C."/>
            <person name="Skarshewski A."/>
            <person name="Chaumeil P.A."/>
            <person name="Hugenholtz P."/>
        </authorList>
    </citation>
    <scope>NUCLEOTIDE SEQUENCE [LARGE SCALE GENOMIC DNA]</scope>
    <source>
        <strain evidence="2">UBA9152</strain>
    </source>
</reference>
<evidence type="ECO:0000256" key="1">
    <source>
        <dbReference type="SAM" id="MobiDB-lite"/>
    </source>
</evidence>
<sequence>MWSDREQDEPGCRGSGATAQPAPRLDDGFPAGRALCPVCLGFVRLTDSGALWRHDAFRGARSDREASRRADWFNAFGWEG</sequence>
<evidence type="ECO:0000313" key="2">
    <source>
        <dbReference type="EMBL" id="HAN23813.1"/>
    </source>
</evidence>
<name>A0A3C1KBG4_9MICO</name>
<dbReference type="AlphaFoldDB" id="A0A3C1KBG4"/>
<accession>A0A3C1KBG4</accession>
<feature type="compositionally biased region" description="Basic and acidic residues" evidence="1">
    <location>
        <begin position="1"/>
        <end position="11"/>
    </location>
</feature>
<evidence type="ECO:0000313" key="3">
    <source>
        <dbReference type="Proteomes" id="UP000257479"/>
    </source>
</evidence>
<protein>
    <submittedName>
        <fullName evidence="2">Uncharacterized protein</fullName>
    </submittedName>
</protein>
<proteinExistence type="predicted"/>
<feature type="region of interest" description="Disordered" evidence="1">
    <location>
        <begin position="1"/>
        <end position="26"/>
    </location>
</feature>
<comment type="caution">
    <text evidence="2">The sequence shown here is derived from an EMBL/GenBank/DDBJ whole genome shotgun (WGS) entry which is preliminary data.</text>
</comment>